<evidence type="ECO:0000256" key="1">
    <source>
        <dbReference type="SAM" id="MobiDB-lite"/>
    </source>
</evidence>
<protein>
    <submittedName>
        <fullName evidence="2">Uncharacterized protein</fullName>
    </submittedName>
</protein>
<name>W2S8Y5_CYPE1</name>
<reference evidence="2 3" key="1">
    <citation type="submission" date="2013-03" db="EMBL/GenBank/DDBJ databases">
        <title>The Genome Sequence of Phialophora europaea CBS 101466.</title>
        <authorList>
            <consortium name="The Broad Institute Genomics Platform"/>
            <person name="Cuomo C."/>
            <person name="de Hoog S."/>
            <person name="Gorbushina A."/>
            <person name="Walker B."/>
            <person name="Young S.K."/>
            <person name="Zeng Q."/>
            <person name="Gargeya S."/>
            <person name="Fitzgerald M."/>
            <person name="Haas B."/>
            <person name="Abouelleil A."/>
            <person name="Allen A.W."/>
            <person name="Alvarado L."/>
            <person name="Arachchi H.M."/>
            <person name="Berlin A.M."/>
            <person name="Chapman S.B."/>
            <person name="Gainer-Dewar J."/>
            <person name="Goldberg J."/>
            <person name="Griggs A."/>
            <person name="Gujja S."/>
            <person name="Hansen M."/>
            <person name="Howarth C."/>
            <person name="Imamovic A."/>
            <person name="Ireland A."/>
            <person name="Larimer J."/>
            <person name="McCowan C."/>
            <person name="Murphy C."/>
            <person name="Pearson M."/>
            <person name="Poon T.W."/>
            <person name="Priest M."/>
            <person name="Roberts A."/>
            <person name="Saif S."/>
            <person name="Shea T."/>
            <person name="Sisk P."/>
            <person name="Sykes S."/>
            <person name="Wortman J."/>
            <person name="Nusbaum C."/>
            <person name="Birren B."/>
        </authorList>
    </citation>
    <scope>NUCLEOTIDE SEQUENCE [LARGE SCALE GENOMIC DNA]</scope>
    <source>
        <strain evidence="2 3">CBS 101466</strain>
    </source>
</reference>
<dbReference type="HOGENOM" id="CLU_1806093_0_0_1"/>
<organism evidence="2 3">
    <name type="scientific">Cyphellophora europaea (strain CBS 101466)</name>
    <name type="common">Phialophora europaea</name>
    <dbReference type="NCBI Taxonomy" id="1220924"/>
    <lineage>
        <taxon>Eukaryota</taxon>
        <taxon>Fungi</taxon>
        <taxon>Dikarya</taxon>
        <taxon>Ascomycota</taxon>
        <taxon>Pezizomycotina</taxon>
        <taxon>Eurotiomycetes</taxon>
        <taxon>Chaetothyriomycetidae</taxon>
        <taxon>Chaetothyriales</taxon>
        <taxon>Cyphellophoraceae</taxon>
        <taxon>Cyphellophora</taxon>
    </lineage>
</organism>
<gene>
    <name evidence="2" type="ORF">HMPREF1541_10019</name>
</gene>
<dbReference type="VEuPathDB" id="FungiDB:HMPREF1541_10019"/>
<dbReference type="Proteomes" id="UP000030752">
    <property type="component" value="Unassembled WGS sequence"/>
</dbReference>
<accession>W2S8Y5</accession>
<dbReference type="RefSeq" id="XP_008712912.1">
    <property type="nucleotide sequence ID" value="XM_008714690.1"/>
</dbReference>
<dbReference type="AlphaFoldDB" id="W2S8Y5"/>
<feature type="region of interest" description="Disordered" evidence="1">
    <location>
        <begin position="105"/>
        <end position="143"/>
    </location>
</feature>
<proteinExistence type="predicted"/>
<dbReference type="EMBL" id="KB822713">
    <property type="protein sequence ID" value="ETN45142.1"/>
    <property type="molecule type" value="Genomic_DNA"/>
</dbReference>
<dbReference type="InParanoid" id="W2S8Y5"/>
<keyword evidence="3" id="KW-1185">Reference proteome</keyword>
<evidence type="ECO:0000313" key="3">
    <source>
        <dbReference type="Proteomes" id="UP000030752"/>
    </source>
</evidence>
<dbReference type="GeneID" id="19977358"/>
<sequence>MAEKSGNQSADVNLTENNLAYLRATLCSLDSVKPNFAMVSEDWGLGKGGHGLRGFKAALSKLDLDFKNGKIYPNDGSPTVAPARTTKKAIDTGLKKHGQFQDLKRNKVHFEVESEGSKAKKPKKDADEGPTRVKVEHGDDEDL</sequence>
<dbReference type="OrthoDB" id="10604874at2759"/>
<feature type="compositionally biased region" description="Basic and acidic residues" evidence="1">
    <location>
        <begin position="105"/>
        <end position="137"/>
    </location>
</feature>
<evidence type="ECO:0000313" key="2">
    <source>
        <dbReference type="EMBL" id="ETN45142.1"/>
    </source>
</evidence>